<protein>
    <submittedName>
        <fullName evidence="1">Uncharacterized protein</fullName>
    </submittedName>
</protein>
<comment type="caution">
    <text evidence="1">The sequence shown here is derived from an EMBL/GenBank/DDBJ whole genome shotgun (WGS) entry which is preliminary data.</text>
</comment>
<sequence length="60" mass="6713">MFVLVSSSSIGKFAPFGVVFIQLDESPPCLTMDYASTARFVITHANIHYTPMNWTNVLFV</sequence>
<dbReference type="EMBL" id="BTRK01000005">
    <property type="protein sequence ID" value="GMR52060.1"/>
    <property type="molecule type" value="Genomic_DNA"/>
</dbReference>
<gene>
    <name evidence="1" type="ORF">PMAYCL1PPCAC_22255</name>
</gene>
<dbReference type="Proteomes" id="UP001328107">
    <property type="component" value="Unassembled WGS sequence"/>
</dbReference>
<evidence type="ECO:0000313" key="1">
    <source>
        <dbReference type="EMBL" id="GMR52060.1"/>
    </source>
</evidence>
<reference evidence="2" key="1">
    <citation type="submission" date="2022-10" db="EMBL/GenBank/DDBJ databases">
        <title>Genome assembly of Pristionchus species.</title>
        <authorList>
            <person name="Yoshida K."/>
            <person name="Sommer R.J."/>
        </authorList>
    </citation>
    <scope>NUCLEOTIDE SEQUENCE [LARGE SCALE GENOMIC DNA]</scope>
    <source>
        <strain evidence="2">RS5460</strain>
    </source>
</reference>
<keyword evidence="2" id="KW-1185">Reference proteome</keyword>
<organism evidence="1 2">
    <name type="scientific">Pristionchus mayeri</name>
    <dbReference type="NCBI Taxonomy" id="1317129"/>
    <lineage>
        <taxon>Eukaryota</taxon>
        <taxon>Metazoa</taxon>
        <taxon>Ecdysozoa</taxon>
        <taxon>Nematoda</taxon>
        <taxon>Chromadorea</taxon>
        <taxon>Rhabditida</taxon>
        <taxon>Rhabditina</taxon>
        <taxon>Diplogasteromorpha</taxon>
        <taxon>Diplogasteroidea</taxon>
        <taxon>Neodiplogasteridae</taxon>
        <taxon>Pristionchus</taxon>
    </lineage>
</organism>
<dbReference type="AlphaFoldDB" id="A0AAN5CXG4"/>
<evidence type="ECO:0000313" key="2">
    <source>
        <dbReference type="Proteomes" id="UP001328107"/>
    </source>
</evidence>
<name>A0AAN5CXG4_9BILA</name>
<accession>A0AAN5CXG4</accession>
<proteinExistence type="predicted"/>